<dbReference type="EC" id="1.1.1.130" evidence="2"/>
<name>A0ABT7UVL8_9FIRM</name>
<sequence length="336" mass="37101">MRIPVQCLQETFETILLSRGVETETARIAAENFTRSSVDGVYSHGVNRFPRVIDYLDRGLIDGSARPECVAVMGSVERWDGHMGLGNVNARLAMERACALAKQNGVGCVAMGNTNHWMRGGAYGWQAADAGLIGICWTNTRPNTPAWGSFQPLVGNNPFVLSVPRSDGRHIVMDCSMSQFSYGRIDLARMNGERLPVPGGWDEEGNLTDDPEAIARTRRVLPIGYWKDSGLSMVLDMIGAVLSGGNTVSDIGRKYADEIGLSQVFLALDPAFTTPEEIDRILEPVLEDLRNAQPMEPGGRVRYPGERTWQTREENLRQGVPVNEEVWRSIQALLPR</sequence>
<dbReference type="Proteomes" id="UP001529380">
    <property type="component" value="Unassembled WGS sequence"/>
</dbReference>
<dbReference type="PANTHER" id="PTHR11091">
    <property type="entry name" value="OXIDOREDUCTASE-RELATED"/>
    <property type="match status" value="1"/>
</dbReference>
<dbReference type="EMBL" id="JAUDCL010000032">
    <property type="protein sequence ID" value="MDM8202280.1"/>
    <property type="molecule type" value="Genomic_DNA"/>
</dbReference>
<dbReference type="InterPro" id="IPR043143">
    <property type="entry name" value="Mal/L-sulf/L-lact_DH-like_NADP"/>
</dbReference>
<dbReference type="GO" id="GO:0047559">
    <property type="term" value="F:3-dehydro-L-gulonate 2-dehydrogenase activity"/>
    <property type="evidence" value="ECO:0007669"/>
    <property type="project" value="UniProtKB-EC"/>
</dbReference>
<gene>
    <name evidence="2" type="primary">yiaK</name>
    <name evidence="2" type="ORF">QUW08_13395</name>
</gene>
<dbReference type="PANTHER" id="PTHR11091:SF3">
    <property type="entry name" value="2,3-DIKETO-L-GULONATE REDUCTASE"/>
    <property type="match status" value="1"/>
</dbReference>
<evidence type="ECO:0000256" key="1">
    <source>
        <dbReference type="ARBA" id="ARBA00023002"/>
    </source>
</evidence>
<keyword evidence="3" id="KW-1185">Reference proteome</keyword>
<dbReference type="InterPro" id="IPR003767">
    <property type="entry name" value="Malate/L-lactate_DH-like"/>
</dbReference>
<evidence type="ECO:0000313" key="3">
    <source>
        <dbReference type="Proteomes" id="UP001529380"/>
    </source>
</evidence>
<organism evidence="2 3">
    <name type="scientific">Allofournierella massiliensis</name>
    <dbReference type="NCBI Taxonomy" id="1650663"/>
    <lineage>
        <taxon>Bacteria</taxon>
        <taxon>Bacillati</taxon>
        <taxon>Bacillota</taxon>
        <taxon>Clostridia</taxon>
        <taxon>Eubacteriales</taxon>
        <taxon>Oscillospiraceae</taxon>
        <taxon>Allofournierella</taxon>
    </lineage>
</organism>
<dbReference type="NCBIfam" id="NF009750">
    <property type="entry name" value="PRK13260.1"/>
    <property type="match status" value="1"/>
</dbReference>
<dbReference type="Pfam" id="PF02615">
    <property type="entry name" value="Ldh_2"/>
    <property type="match status" value="1"/>
</dbReference>
<dbReference type="RefSeq" id="WP_289600609.1">
    <property type="nucleotide sequence ID" value="NZ_JAUDCL010000032.1"/>
</dbReference>
<evidence type="ECO:0000313" key="2">
    <source>
        <dbReference type="EMBL" id="MDM8202280.1"/>
    </source>
</evidence>
<reference evidence="2 3" key="1">
    <citation type="submission" date="2023-06" db="EMBL/GenBank/DDBJ databases">
        <title>Identification and characterization of horizontal gene transfer across gut microbiota members of farm animals based on homology search.</title>
        <authorList>
            <person name="Schwarzerova J."/>
            <person name="Nykrynova M."/>
            <person name="Jureckova K."/>
            <person name="Cejkova D."/>
            <person name="Rychlik I."/>
        </authorList>
    </citation>
    <scope>NUCLEOTIDE SEQUENCE [LARGE SCALE GENOMIC DNA]</scope>
    <source>
        <strain evidence="2 3">ET340</strain>
    </source>
</reference>
<dbReference type="InterPro" id="IPR036111">
    <property type="entry name" value="Mal/L-sulfo/L-lacto_DH-like_sf"/>
</dbReference>
<reference evidence="3" key="2">
    <citation type="submission" date="2023-06" db="EMBL/GenBank/DDBJ databases">
        <title>Identification and characterization of horizontal gene transfer across gut microbiota members of farm animals based on homology search.</title>
        <authorList>
            <person name="Zeman M."/>
            <person name="Kubasova T."/>
            <person name="Jahodarova E."/>
            <person name="Nykrynova M."/>
            <person name="Rychlik I."/>
        </authorList>
    </citation>
    <scope>NUCLEOTIDE SEQUENCE [LARGE SCALE GENOMIC DNA]</scope>
    <source>
        <strain evidence="3">ET340</strain>
    </source>
</reference>
<reference evidence="2 3" key="3">
    <citation type="submission" date="2023-06" db="EMBL/GenBank/DDBJ databases">
        <authorList>
            <person name="Zeman M."/>
            <person name="Kubasova T."/>
            <person name="Jahodarova E."/>
            <person name="Nykrynova M."/>
            <person name="Rychlik I."/>
        </authorList>
    </citation>
    <scope>NUCLEOTIDE SEQUENCE [LARGE SCALE GENOMIC DNA]</scope>
    <source>
        <strain evidence="2 3">ET340</strain>
    </source>
</reference>
<dbReference type="InterPro" id="IPR043144">
    <property type="entry name" value="Mal/L-sulf/L-lact_DH-like_ah"/>
</dbReference>
<accession>A0ABT7UVL8</accession>
<keyword evidence="1 2" id="KW-0560">Oxidoreductase</keyword>
<dbReference type="Gene3D" id="3.30.1370.60">
    <property type="entry name" value="Hypothetical oxidoreductase yiak, domain 2"/>
    <property type="match status" value="1"/>
</dbReference>
<proteinExistence type="predicted"/>
<protein>
    <submittedName>
        <fullName evidence="2">3-dehydro-L-gulonate 2-dehydrogenase</fullName>
        <ecNumber evidence="2">1.1.1.130</ecNumber>
    </submittedName>
</protein>
<dbReference type="SUPFAM" id="SSF89733">
    <property type="entry name" value="L-sulfolactate dehydrogenase-like"/>
    <property type="match status" value="1"/>
</dbReference>
<comment type="caution">
    <text evidence="2">The sequence shown here is derived from an EMBL/GenBank/DDBJ whole genome shotgun (WGS) entry which is preliminary data.</text>
</comment>
<dbReference type="Gene3D" id="1.10.1530.10">
    <property type="match status" value="1"/>
</dbReference>